<feature type="signal peptide" evidence="3">
    <location>
        <begin position="1"/>
        <end position="16"/>
    </location>
</feature>
<evidence type="ECO:0000256" key="1">
    <source>
        <dbReference type="ARBA" id="ARBA00022460"/>
    </source>
</evidence>
<keyword evidence="1 2" id="KW-0193">Cuticle</keyword>
<name>R4FJE0_RHOPR</name>
<dbReference type="PANTHER" id="PTHR12236:SF46">
    <property type="entry name" value="CUTICULAR PROTEIN 30B-RELATED"/>
    <property type="match status" value="1"/>
</dbReference>
<dbReference type="Pfam" id="PF00379">
    <property type="entry name" value="Chitin_bind_4"/>
    <property type="match status" value="1"/>
</dbReference>
<dbReference type="STRING" id="13249.R4FJE0"/>
<dbReference type="VEuPathDB" id="VectorBase:RPRC006190"/>
<dbReference type="EMBL" id="ACPB03015981">
    <property type="status" value="NOT_ANNOTATED_CDS"/>
    <property type="molecule type" value="Genomic_DNA"/>
</dbReference>
<dbReference type="eggNOG" id="ENOG502SDVS">
    <property type="taxonomic scope" value="Eukaryota"/>
</dbReference>
<reference evidence="4" key="1">
    <citation type="submission" date="2013-04" db="EMBL/GenBank/DDBJ databases">
        <title>An insight into the transcriptome of the digestive tract of the blood sucking bug, Rhodnius prolixus.</title>
        <authorList>
            <person name="Ribeiro J.M.C."/>
            <person name="Genta F.A."/>
            <person name="Sorgine M.H.F."/>
            <person name="Paiva-Silva G.O."/>
            <person name="Majerowicz D."/>
            <person name="Medeiros M."/>
            <person name="Koerich L."/>
            <person name="Terra W.R."/>
            <person name="Ferreira C."/>
            <person name="Pimentel A.C."/>
            <person name="Bisch P.M."/>
            <person name="Diniz M.M.P."/>
            <person name="Nascimento R."/>
            <person name="Salmon D."/>
            <person name="Silber A.M."/>
            <person name="Alves M."/>
            <person name="Oliveira M.F."/>
            <person name="Gondim K.C."/>
            <person name="Silva Neto M.A.C."/>
            <person name="Atella G.C."/>
            <person name="Araujo H."/>
            <person name="Dias F.S."/>
            <person name="Polycarpo C.R."/>
            <person name="Fampa P."/>
            <person name="Melo A.C."/>
            <person name="Tanaka A.S."/>
            <person name="Balczun C."/>
            <person name="Oliveira J.H.M."/>
            <person name="Goncalves R."/>
            <person name="Lazoski C."/>
            <person name="Pereira M.A."/>
            <person name="Rivera-Pomar R."/>
            <person name="Diambra L."/>
            <person name="Schaub G.A."/>
            <person name="Garcia E.S."/>
            <person name="Azambuja P."/>
            <person name="Braz G.R.C."/>
            <person name="Oliveira P.L."/>
        </authorList>
    </citation>
    <scope>NUCLEOTIDE SEQUENCE</scope>
</reference>
<dbReference type="OMA" id="SYSAGYK"/>
<dbReference type="GeneID" id="141457539"/>
<accession>R4FJE0</accession>
<dbReference type="PROSITE" id="PS51155">
    <property type="entry name" value="CHIT_BIND_RR_2"/>
    <property type="match status" value="1"/>
</dbReference>
<dbReference type="PANTHER" id="PTHR12236">
    <property type="entry name" value="STRUCTURAL CONTITUENT OF CUTICLE"/>
    <property type="match status" value="1"/>
</dbReference>
<reference evidence="6" key="2">
    <citation type="submission" date="2015-04" db="EMBL/GenBank/DDBJ databases">
        <authorList>
            <person name="Wilson R.K."/>
            <person name="Warren W."/>
            <person name="Dotson E."/>
            <person name="Oliveira P.L."/>
        </authorList>
    </citation>
    <scope>NUCLEOTIDE SEQUENCE</scope>
</reference>
<feature type="chain" id="PRO_5014108696" evidence="3">
    <location>
        <begin position="17"/>
        <end position="273"/>
    </location>
</feature>
<reference evidence="5" key="3">
    <citation type="submission" date="2015-05" db="UniProtKB">
        <authorList>
            <consortium name="EnsemblMetazoa"/>
        </authorList>
    </citation>
    <scope>IDENTIFICATION</scope>
</reference>
<evidence type="ECO:0000256" key="2">
    <source>
        <dbReference type="PROSITE-ProRule" id="PRU00497"/>
    </source>
</evidence>
<evidence type="ECO:0000256" key="3">
    <source>
        <dbReference type="SAM" id="SignalP"/>
    </source>
</evidence>
<evidence type="ECO:0000313" key="4">
    <source>
        <dbReference type="EMBL" id="JAA75197.1"/>
    </source>
</evidence>
<protein>
    <submittedName>
        <fullName evidence="4 5">Putative cuticle protein</fullName>
    </submittedName>
</protein>
<sequence>MLKFVALAVLLVLAEALENFGHHHDLSHEQHHAQDHYAEPHYNFVYEVKDLHTHDIKSHKEERKGDHTQGVYYLVEPDGSKRTVEYHVVGKSGFNAVVHREPNKHPNTLHKSGYHDAAGGLSSYSTGYKAAGESSSYSAGYKAAGDLSSYSAGYKAAGGLSSYSADYNDAGDLSSYSAGYKAAGYSAGKEASSFAALSKKVSSAASSGHHHTLSYSSLDGANNLHGYKSFPASAASGDHSDAHGAATSSVKFNVHGAHHDATIQHVVPVKHHY</sequence>
<keyword evidence="6" id="KW-1185">Reference proteome</keyword>
<dbReference type="InParanoid" id="R4FJE0"/>
<dbReference type="InterPro" id="IPR000618">
    <property type="entry name" value="Insect_cuticle"/>
</dbReference>
<evidence type="ECO:0000313" key="5">
    <source>
        <dbReference type="EnsemblMetazoa" id="RPRC006190-PA"/>
    </source>
</evidence>
<proteinExistence type="evidence at transcript level"/>
<dbReference type="EnsemblMetazoa" id="RPRC006190-RA">
    <property type="protein sequence ID" value="RPRC006190-PA"/>
    <property type="gene ID" value="RPRC006190"/>
</dbReference>
<dbReference type="GO" id="GO:0005615">
    <property type="term" value="C:extracellular space"/>
    <property type="evidence" value="ECO:0007669"/>
    <property type="project" value="TreeGrafter"/>
</dbReference>
<dbReference type="EMBL" id="GAHY01002313">
    <property type="protein sequence ID" value="JAA75197.1"/>
    <property type="molecule type" value="mRNA"/>
</dbReference>
<dbReference type="InterPro" id="IPR051217">
    <property type="entry name" value="Insect_Cuticle_Struc_Prot"/>
</dbReference>
<dbReference type="HOGENOM" id="CLU_1020514_0_0_1"/>
<dbReference type="Proteomes" id="UP000015103">
    <property type="component" value="Unassembled WGS sequence"/>
</dbReference>
<evidence type="ECO:0000313" key="6">
    <source>
        <dbReference type="Proteomes" id="UP000015103"/>
    </source>
</evidence>
<dbReference type="RefSeq" id="XP_073990780.1">
    <property type="nucleotide sequence ID" value="XM_074134679.1"/>
</dbReference>
<dbReference type="GO" id="GO:0042302">
    <property type="term" value="F:structural constituent of cuticle"/>
    <property type="evidence" value="ECO:0007669"/>
    <property type="project" value="UniProtKB-UniRule"/>
</dbReference>
<keyword evidence="3" id="KW-0732">Signal</keyword>
<organism evidence="4">
    <name type="scientific">Rhodnius prolixus</name>
    <name type="common">Triatomid bug</name>
    <dbReference type="NCBI Taxonomy" id="13249"/>
    <lineage>
        <taxon>Eukaryota</taxon>
        <taxon>Metazoa</taxon>
        <taxon>Ecdysozoa</taxon>
        <taxon>Arthropoda</taxon>
        <taxon>Hexapoda</taxon>
        <taxon>Insecta</taxon>
        <taxon>Pterygota</taxon>
        <taxon>Neoptera</taxon>
        <taxon>Paraneoptera</taxon>
        <taxon>Hemiptera</taxon>
        <taxon>Heteroptera</taxon>
        <taxon>Panheteroptera</taxon>
        <taxon>Cimicomorpha</taxon>
        <taxon>Reduviidae</taxon>
        <taxon>Triatominae</taxon>
        <taxon>Rhodnius</taxon>
    </lineage>
</organism>
<dbReference type="GO" id="GO:0031012">
    <property type="term" value="C:extracellular matrix"/>
    <property type="evidence" value="ECO:0007669"/>
    <property type="project" value="TreeGrafter"/>
</dbReference>
<dbReference type="AlphaFoldDB" id="R4FJE0"/>